<dbReference type="AlphaFoldDB" id="A0A8S1SZ82"/>
<proteinExistence type="predicted"/>
<name>A0A8S1SZ82_9CILI</name>
<keyword evidence="2" id="KW-1133">Transmembrane helix</keyword>
<feature type="transmembrane region" description="Helical" evidence="2">
    <location>
        <begin position="86"/>
        <end position="105"/>
    </location>
</feature>
<accession>A0A8S1SZ82</accession>
<sequence length="144" mass="17993">MDKIYRILISIINLQINQKELIQNINQYQRSLISKKKEYLLNLIRWPDDNQVLIEIDKFNLFQYIKFLFKSKFDYQEEKDQFPYRAFQAILLFIVIEILLNLYYYTCKDYYQEYQREDIKPHYNYKTLENKLRYSILLFKRLAN</sequence>
<evidence type="ECO:0008006" key="5">
    <source>
        <dbReference type="Google" id="ProtNLM"/>
    </source>
</evidence>
<keyword evidence="4" id="KW-1185">Reference proteome</keyword>
<feature type="coiled-coil region" evidence="1">
    <location>
        <begin position="11"/>
        <end position="38"/>
    </location>
</feature>
<keyword evidence="2" id="KW-0472">Membrane</keyword>
<keyword evidence="1" id="KW-0175">Coiled coil</keyword>
<evidence type="ECO:0000313" key="3">
    <source>
        <dbReference type="EMBL" id="CAD8144547.1"/>
    </source>
</evidence>
<gene>
    <name evidence="3" type="ORF">PPENT_87.1.T0130278</name>
</gene>
<organism evidence="3 4">
    <name type="scientific">Paramecium pentaurelia</name>
    <dbReference type="NCBI Taxonomy" id="43138"/>
    <lineage>
        <taxon>Eukaryota</taxon>
        <taxon>Sar</taxon>
        <taxon>Alveolata</taxon>
        <taxon>Ciliophora</taxon>
        <taxon>Intramacronucleata</taxon>
        <taxon>Oligohymenophorea</taxon>
        <taxon>Peniculida</taxon>
        <taxon>Parameciidae</taxon>
        <taxon>Paramecium</taxon>
    </lineage>
</organism>
<evidence type="ECO:0000313" key="4">
    <source>
        <dbReference type="Proteomes" id="UP000689195"/>
    </source>
</evidence>
<comment type="caution">
    <text evidence="3">The sequence shown here is derived from an EMBL/GenBank/DDBJ whole genome shotgun (WGS) entry which is preliminary data.</text>
</comment>
<dbReference type="Proteomes" id="UP000689195">
    <property type="component" value="Unassembled WGS sequence"/>
</dbReference>
<protein>
    <recommendedName>
        <fullName evidence="5">Transmembrane protein</fullName>
    </recommendedName>
</protein>
<reference evidence="3" key="1">
    <citation type="submission" date="2021-01" db="EMBL/GenBank/DDBJ databases">
        <authorList>
            <consortium name="Genoscope - CEA"/>
            <person name="William W."/>
        </authorList>
    </citation>
    <scope>NUCLEOTIDE SEQUENCE</scope>
</reference>
<dbReference type="EMBL" id="CAJJDO010000013">
    <property type="protein sequence ID" value="CAD8144547.1"/>
    <property type="molecule type" value="Genomic_DNA"/>
</dbReference>
<evidence type="ECO:0000256" key="2">
    <source>
        <dbReference type="SAM" id="Phobius"/>
    </source>
</evidence>
<keyword evidence="2" id="KW-0812">Transmembrane</keyword>
<evidence type="ECO:0000256" key="1">
    <source>
        <dbReference type="SAM" id="Coils"/>
    </source>
</evidence>